<organism evidence="2">
    <name type="scientific">freshwater metagenome</name>
    <dbReference type="NCBI Taxonomy" id="449393"/>
    <lineage>
        <taxon>unclassified sequences</taxon>
        <taxon>metagenomes</taxon>
        <taxon>ecological metagenomes</taxon>
    </lineage>
</organism>
<dbReference type="InterPro" id="IPR050509">
    <property type="entry name" value="CoA-transferase_III"/>
</dbReference>
<gene>
    <name evidence="2" type="ORF">UFOPK4071_00237</name>
</gene>
<dbReference type="Pfam" id="PF02515">
    <property type="entry name" value="CoA_transf_3"/>
    <property type="match status" value="1"/>
</dbReference>
<dbReference type="SUPFAM" id="SSF89796">
    <property type="entry name" value="CoA-transferase family III (CaiB/BaiF)"/>
    <property type="match status" value="1"/>
</dbReference>
<dbReference type="GO" id="GO:0016740">
    <property type="term" value="F:transferase activity"/>
    <property type="evidence" value="ECO:0007669"/>
    <property type="project" value="UniProtKB-KW"/>
</dbReference>
<evidence type="ECO:0000256" key="1">
    <source>
        <dbReference type="ARBA" id="ARBA00022679"/>
    </source>
</evidence>
<dbReference type="Gene3D" id="3.40.50.10540">
    <property type="entry name" value="Crotonobetainyl-coa:carnitine coa-transferase, domain 1"/>
    <property type="match status" value="1"/>
</dbReference>
<dbReference type="EMBL" id="CAFBPF010000015">
    <property type="protein sequence ID" value="CAB5002827.1"/>
    <property type="molecule type" value="Genomic_DNA"/>
</dbReference>
<name>A0A6J7PBR5_9ZZZZ</name>
<keyword evidence="1" id="KW-0808">Transferase</keyword>
<accession>A0A6J7PBR5</accession>
<dbReference type="Gene3D" id="3.30.1540.10">
    <property type="entry name" value="formyl-coa transferase, domain 3"/>
    <property type="match status" value="1"/>
</dbReference>
<dbReference type="InterPro" id="IPR023606">
    <property type="entry name" value="CoA-Trfase_III_dom_1_sf"/>
</dbReference>
<dbReference type="PANTHER" id="PTHR48228:SF6">
    <property type="entry name" value="L-CARNITINE COA-TRANSFERASE"/>
    <property type="match status" value="1"/>
</dbReference>
<sequence>MQALDGLRVVDMATVLAGPAAAKYLADFGADVIKIEAPAGDGTRRMGWMPPDGGDAYMWQIVGRGKRSVVADLKTEDGLALLLRLVDDADVLIENFRPGTLERLGLDPLELLKRNPRLVILRVSGFGQTGPYRSRPGFASIAEAMSGFASLSGEPDGAPLLPPIALTDEVAGIVGAFSIMVALRHRDATGEGQVVDVNLLESILQMMGPLPAAFAGLGYEQPRMGSGIPYSVPRGTYQCADGEWIAISASAESVATRVLELLGVSDDPRFSSFAGRSENRVELDALMSDWVARRSCDEALAEFDAAHAAAARVYSIGDVVADPHVRERGVLMEVDGVLMTGPVARLDRTPGEVRGVGPALGADTQDVKDALAETPGWPSRGAANNK</sequence>
<proteinExistence type="predicted"/>
<dbReference type="InterPro" id="IPR003673">
    <property type="entry name" value="CoA-Trfase_fam_III"/>
</dbReference>
<dbReference type="AlphaFoldDB" id="A0A6J7PBR5"/>
<evidence type="ECO:0000313" key="2">
    <source>
        <dbReference type="EMBL" id="CAB5002827.1"/>
    </source>
</evidence>
<protein>
    <submittedName>
        <fullName evidence="2">Unannotated protein</fullName>
    </submittedName>
</protein>
<dbReference type="InterPro" id="IPR044855">
    <property type="entry name" value="CoA-Trfase_III_dom3_sf"/>
</dbReference>
<dbReference type="PANTHER" id="PTHR48228">
    <property type="entry name" value="SUCCINYL-COA--D-CITRAMALATE COA-TRANSFERASE"/>
    <property type="match status" value="1"/>
</dbReference>
<reference evidence="2" key="1">
    <citation type="submission" date="2020-05" db="EMBL/GenBank/DDBJ databases">
        <authorList>
            <person name="Chiriac C."/>
            <person name="Salcher M."/>
            <person name="Ghai R."/>
            <person name="Kavagutti S V."/>
        </authorList>
    </citation>
    <scope>NUCLEOTIDE SEQUENCE</scope>
</reference>